<dbReference type="OrthoDB" id="5329733at2"/>
<proteinExistence type="predicted"/>
<reference evidence="1 2" key="1">
    <citation type="journal article" date="2014" name="Genome Announc.">
        <title>Draft genome sequences of six enterohepatic helicobacter species isolated from humans and one from rhesus macaques.</title>
        <authorList>
            <person name="Shen Z."/>
            <person name="Sheh A."/>
            <person name="Young S.K."/>
            <person name="Abouelliel A."/>
            <person name="Ward D.V."/>
            <person name="Earl A.M."/>
            <person name="Fox J.G."/>
        </authorList>
    </citation>
    <scope>NUCLEOTIDE SEQUENCE [LARGE SCALE GENOMIC DNA]</scope>
    <source>
        <strain evidence="1 2">MIT 99-5501</strain>
    </source>
</reference>
<sequence length="388" mass="45159">MNDKPIQTLQELAQNLKADCYYFVSPCSAGDTYRLCTLKPALESHYKGKIIFIIKAMHEAICEMFVGLEYVICEDKSVDFCKNKQCLTIDNVVSVPTLGKIHSNFIYYQFPADTDNQLDFDRVRLMLPQNAQRVLPTNLPKISKSLRDKLDKIAPLNQIILFCPEANSFPKLPFIIFKDECQRLRKEGYSIVVNSLKYKKEYARFFMGGVYDLDLSLKEAIALGISCAGVISTRAGFCDIVAHYCKRLKIYYTAFSNYIMWDRVLPNTQRVYVCDVPIYKKFLQISRESLPIRLYKRYATKGFLKKLRLPFTAYFKIYRRHKDNDIAPKEMGELIEQELMQSYEYNLGLALQKACERFWWGGFLLFPLAYLKIRVQKGKGFKRIDVLS</sequence>
<comment type="caution">
    <text evidence="1">The sequence shown here is derived from an EMBL/GenBank/DDBJ whole genome shotgun (WGS) entry which is preliminary data.</text>
</comment>
<dbReference type="PATRIC" id="fig|1357400.3.peg.2368"/>
<organism evidence="1 2">
    <name type="scientific">Helicobacter macacae MIT 99-5501</name>
    <dbReference type="NCBI Taxonomy" id="1357400"/>
    <lineage>
        <taxon>Bacteria</taxon>
        <taxon>Pseudomonadati</taxon>
        <taxon>Campylobacterota</taxon>
        <taxon>Epsilonproteobacteria</taxon>
        <taxon>Campylobacterales</taxon>
        <taxon>Helicobacteraceae</taxon>
        <taxon>Helicobacter</taxon>
    </lineage>
</organism>
<keyword evidence="2" id="KW-1185">Reference proteome</keyword>
<protein>
    <submittedName>
        <fullName evidence="1">Uncharacterized protein</fullName>
    </submittedName>
</protein>
<name>V8C5X7_9HELI</name>
<accession>V8C5X7</accession>
<evidence type="ECO:0000313" key="2">
    <source>
        <dbReference type="Proteomes" id="UP000018731"/>
    </source>
</evidence>
<dbReference type="HOGENOM" id="CLU_711279_0_0_7"/>
<dbReference type="EMBL" id="AZJI01000009">
    <property type="protein sequence ID" value="ETD22447.1"/>
    <property type="molecule type" value="Genomic_DNA"/>
</dbReference>
<evidence type="ECO:0000313" key="1">
    <source>
        <dbReference type="EMBL" id="ETD22447.1"/>
    </source>
</evidence>
<dbReference type="RefSeq" id="WP_023928551.1">
    <property type="nucleotide sequence ID" value="NZ_KI669455.1"/>
</dbReference>
<dbReference type="eggNOG" id="ENOG502ZGI4">
    <property type="taxonomic scope" value="Bacteria"/>
</dbReference>
<dbReference type="AlphaFoldDB" id="V8C5X7"/>
<gene>
    <name evidence="1" type="ORF">HMPREF2086_01754</name>
</gene>
<dbReference type="Proteomes" id="UP000018731">
    <property type="component" value="Unassembled WGS sequence"/>
</dbReference>